<evidence type="ECO:0000313" key="1">
    <source>
        <dbReference type="EMBL" id="KAJ8109553.1"/>
    </source>
</evidence>
<keyword evidence="2" id="KW-1185">Reference proteome</keyword>
<dbReference type="EMBL" id="JAPHNI010000600">
    <property type="protein sequence ID" value="KAJ8109553.1"/>
    <property type="molecule type" value="Genomic_DNA"/>
</dbReference>
<comment type="caution">
    <text evidence="1">The sequence shown here is derived from an EMBL/GenBank/DDBJ whole genome shotgun (WGS) entry which is preliminary data.</text>
</comment>
<reference evidence="1" key="1">
    <citation type="submission" date="2022-11" db="EMBL/GenBank/DDBJ databases">
        <title>Genome Sequence of Boeremia exigua.</title>
        <authorList>
            <person name="Buettner E."/>
        </authorList>
    </citation>
    <scope>NUCLEOTIDE SEQUENCE</scope>
    <source>
        <strain evidence="1">CU02</strain>
    </source>
</reference>
<proteinExistence type="predicted"/>
<sequence length="693" mass="75945">MSGKNWWNSAISGLESRLDTILAEDGTPKPTDTGAGKDDGEKTAVDKKLAVEQGGLSRNSSRSRPNSRLQERLAKAVTKGTDNARTSSDMGSRPDSPALRGITAVADAGRSSIDSRASETVDTTAAAAEEPPKTEEDQKDDTAKPSTEATVTAPVASPPVAAPQPASLVSEQPAASRMPSMSIPSIVTPQTSSPRISIDSNPSRPSIDLSTPAESELPSSQDPDILASELSSLQQAHEETVRAHRDELNSHLERIDALQSKLTYLSQQLTASAKAASAESDATPQDKKLAEKDAQIAALMEEGQKLSKTEMKHMTTLKQLRAKGQEQNKEIALLKQRLTKAEAGITEQSERAKRAEASEKAAQEKLKIVDKIEKDINTIRAEREEANLTITELRRQLTDALSRAEDAEKRVKAGALEAEKRVTASLQEDLENMRIEKKLAEDRAKKEIQAAQELAKSRQEKANVTELELRGEIANLESKLELLRSRSEEATSSATGDSQAKLLRQIETLQTQYSLASENWQGIETTLTSRVTALEKDRDETAKRESDIRRKARDINSKARRLEDELDSVSERARTLEQDLSEQQASAQKLQSRLTTAEAAAQDAKADLEREKKVWEAELQQRLDEEKSRWQLETQHHNPLSISTHLRADSPSISNRQRSPDPLSIAKNPHPARAPPNSAPHSARTPSLRVSPA</sequence>
<accession>A0ACC2I3H6</accession>
<organism evidence="1 2">
    <name type="scientific">Boeremia exigua</name>
    <dbReference type="NCBI Taxonomy" id="749465"/>
    <lineage>
        <taxon>Eukaryota</taxon>
        <taxon>Fungi</taxon>
        <taxon>Dikarya</taxon>
        <taxon>Ascomycota</taxon>
        <taxon>Pezizomycotina</taxon>
        <taxon>Dothideomycetes</taxon>
        <taxon>Pleosporomycetidae</taxon>
        <taxon>Pleosporales</taxon>
        <taxon>Pleosporineae</taxon>
        <taxon>Didymellaceae</taxon>
        <taxon>Boeremia</taxon>
    </lineage>
</organism>
<evidence type="ECO:0000313" key="2">
    <source>
        <dbReference type="Proteomes" id="UP001153331"/>
    </source>
</evidence>
<protein>
    <submittedName>
        <fullName evidence="1">Uncharacterized protein</fullName>
    </submittedName>
</protein>
<name>A0ACC2I3H6_9PLEO</name>
<dbReference type="Proteomes" id="UP001153331">
    <property type="component" value="Unassembled WGS sequence"/>
</dbReference>
<gene>
    <name evidence="1" type="ORF">OPT61_g7377</name>
</gene>